<dbReference type="eggNOG" id="ENOG5033VWH">
    <property type="taxonomic scope" value="Bacteria"/>
</dbReference>
<dbReference type="HOGENOM" id="CLU_1617510_0_0_10"/>
<proteinExistence type="predicted"/>
<comment type="caution">
    <text evidence="1">The sequence shown here is derived from an EMBL/GenBank/DDBJ whole genome shotgun (WGS) entry which is preliminary data.</text>
</comment>
<protein>
    <submittedName>
        <fullName evidence="1">Uncharacterized protein</fullName>
    </submittedName>
</protein>
<sequence length="164" mass="19079">MESKSFNWDAADFFRRLTESNKLARSKNFKFCLVSSLEGFEEALARMQSSTAFVCVSDVSSGSTDLTNSPHTVRTKTVFFAVRHKIDDMKARMEAFDLQREIFRQFMSKLILESTRLAEDRIFIDQKIRFSEIDKYFFSGCACSFFNISVSTYTDLRLNADEWE</sequence>
<dbReference type="EMBL" id="ADLE01000008">
    <property type="protein sequence ID" value="EJZ64717.1"/>
    <property type="molecule type" value="Genomic_DNA"/>
</dbReference>
<dbReference type="STRING" id="742726.HMPREF9448_01199"/>
<reference evidence="1 2" key="1">
    <citation type="submission" date="2012-08" db="EMBL/GenBank/DDBJ databases">
        <title>The Genome Sequence of Barnesiella intestinihominis YIT 11860.</title>
        <authorList>
            <consortium name="The Broad Institute Genome Sequencing Platform"/>
            <person name="Earl A."/>
            <person name="Ward D."/>
            <person name="Feldgarden M."/>
            <person name="Gevers D."/>
            <person name="Morotomi M."/>
            <person name="Walker B."/>
            <person name="Young S.K."/>
            <person name="Zeng Q."/>
            <person name="Gargeya S."/>
            <person name="Fitzgerald M."/>
            <person name="Haas B."/>
            <person name="Abouelleil A."/>
            <person name="Alvarado L."/>
            <person name="Arachchi H.M."/>
            <person name="Berlin A.M."/>
            <person name="Chapman S.B."/>
            <person name="Goldberg J."/>
            <person name="Griggs A."/>
            <person name="Gujja S."/>
            <person name="Hansen M."/>
            <person name="Howarth C."/>
            <person name="Imamovic A."/>
            <person name="Larimer J."/>
            <person name="McCowen C."/>
            <person name="Montmayeur A."/>
            <person name="Murphy C."/>
            <person name="Neiman D."/>
            <person name="Pearson M."/>
            <person name="Priest M."/>
            <person name="Roberts A."/>
            <person name="Saif S."/>
            <person name="Shea T."/>
            <person name="Sisk P."/>
            <person name="Sykes S."/>
            <person name="Wortman J."/>
            <person name="Nusbaum C."/>
            <person name="Birren B."/>
        </authorList>
    </citation>
    <scope>NUCLEOTIDE SEQUENCE [LARGE SCALE GENOMIC DNA]</scope>
    <source>
        <strain evidence="1 2">YIT 11860</strain>
    </source>
</reference>
<evidence type="ECO:0000313" key="1">
    <source>
        <dbReference type="EMBL" id="EJZ64717.1"/>
    </source>
</evidence>
<evidence type="ECO:0000313" key="2">
    <source>
        <dbReference type="Proteomes" id="UP000006044"/>
    </source>
</evidence>
<dbReference type="AlphaFoldDB" id="K0WZX8"/>
<gene>
    <name evidence="1" type="ORF">HMPREF9448_01199</name>
</gene>
<dbReference type="GeneID" id="77848491"/>
<name>K0WZX8_9BACT</name>
<dbReference type="Proteomes" id="UP000006044">
    <property type="component" value="Unassembled WGS sequence"/>
</dbReference>
<organism evidence="1 2">
    <name type="scientific">Barnesiella intestinihominis YIT 11860</name>
    <dbReference type="NCBI Taxonomy" id="742726"/>
    <lineage>
        <taxon>Bacteria</taxon>
        <taxon>Pseudomonadati</taxon>
        <taxon>Bacteroidota</taxon>
        <taxon>Bacteroidia</taxon>
        <taxon>Bacteroidales</taxon>
        <taxon>Barnesiellaceae</taxon>
        <taxon>Barnesiella</taxon>
    </lineage>
</organism>
<dbReference type="RefSeq" id="WP_008861685.1">
    <property type="nucleotide sequence ID" value="NZ_JH815204.1"/>
</dbReference>
<accession>K0WZX8</accession>
<dbReference type="OrthoDB" id="1068724at2"/>
<keyword evidence="2" id="KW-1185">Reference proteome</keyword>